<feature type="transmembrane region" description="Helical" evidence="1">
    <location>
        <begin position="136"/>
        <end position="158"/>
    </location>
</feature>
<accession>A0A9W6ELJ9</accession>
<feature type="transmembrane region" description="Helical" evidence="1">
    <location>
        <begin position="109"/>
        <end position="130"/>
    </location>
</feature>
<evidence type="ECO:0000313" key="2">
    <source>
        <dbReference type="EMBL" id="GLA83924.1"/>
    </source>
</evidence>
<organism evidence="2 3">
    <name type="scientific">Aspergillus tubingensis</name>
    <dbReference type="NCBI Taxonomy" id="5068"/>
    <lineage>
        <taxon>Eukaryota</taxon>
        <taxon>Fungi</taxon>
        <taxon>Dikarya</taxon>
        <taxon>Ascomycota</taxon>
        <taxon>Pezizomycotina</taxon>
        <taxon>Eurotiomycetes</taxon>
        <taxon>Eurotiomycetidae</taxon>
        <taxon>Eurotiales</taxon>
        <taxon>Aspergillaceae</taxon>
        <taxon>Aspergillus</taxon>
        <taxon>Aspergillus subgen. Circumdati</taxon>
    </lineage>
</organism>
<proteinExistence type="predicted"/>
<keyword evidence="1" id="KW-1133">Transmembrane helix</keyword>
<protein>
    <submittedName>
        <fullName evidence="2">Uncharacterized protein</fullName>
    </submittedName>
</protein>
<sequence length="191" mass="21144">MRHFAVCLVPEAVWMDGTTDLLQKFQQGSFFELVGPNITGEEGGGVCWGEEKIRSIDGIVEIGLVTYDNEAIMESYPDEKDILRRLLLFVCASRLQTLEFAIEQWHGKIFLSSWTAGVASWAGGAGSALLMGAFPAVFPIAFVGSCAFGMGSGIAYMWRASRIGTKEYPKWKARSDELEQRFFQLRGLVGE</sequence>
<keyword evidence="1" id="KW-0812">Transmembrane</keyword>
<name>A0A9W6ELJ9_ASPTU</name>
<evidence type="ECO:0000256" key="1">
    <source>
        <dbReference type="SAM" id="Phobius"/>
    </source>
</evidence>
<reference evidence="2" key="1">
    <citation type="submission" date="2022-07" db="EMBL/GenBank/DDBJ databases">
        <title>Taxonomy of Aspergillus series Nigri: significant species reduction supported by multi-species coalescent approaches.</title>
        <authorList>
            <person name="Bian C."/>
            <person name="Kusuya Y."/>
            <person name="Sklenar F."/>
            <person name="D'hooge E."/>
            <person name="Yaguchi T."/>
            <person name="Takahashi H."/>
            <person name="Hubka V."/>
        </authorList>
    </citation>
    <scope>NUCLEOTIDE SEQUENCE</scope>
    <source>
        <strain evidence="2">IFM 56815</strain>
    </source>
</reference>
<dbReference type="EMBL" id="BRPE01000005">
    <property type="protein sequence ID" value="GLA83924.1"/>
    <property type="molecule type" value="Genomic_DNA"/>
</dbReference>
<evidence type="ECO:0000313" key="3">
    <source>
        <dbReference type="Proteomes" id="UP001144157"/>
    </source>
</evidence>
<dbReference type="Proteomes" id="UP001144157">
    <property type="component" value="Unassembled WGS sequence"/>
</dbReference>
<dbReference type="AlphaFoldDB" id="A0A9W6ELJ9"/>
<gene>
    <name evidence="2" type="ORF">AtubIFM56815_008133</name>
</gene>
<comment type="caution">
    <text evidence="2">The sequence shown here is derived from an EMBL/GenBank/DDBJ whole genome shotgun (WGS) entry which is preliminary data.</text>
</comment>
<keyword evidence="1" id="KW-0472">Membrane</keyword>